<name>A0ACB7TFD7_HYAAI</name>
<evidence type="ECO:0000313" key="2">
    <source>
        <dbReference type="Proteomes" id="UP000821845"/>
    </source>
</evidence>
<dbReference type="Proteomes" id="UP000821845">
    <property type="component" value="Chromosome 1"/>
</dbReference>
<protein>
    <submittedName>
        <fullName evidence="1">Uncharacterized protein</fullName>
    </submittedName>
</protein>
<evidence type="ECO:0000313" key="1">
    <source>
        <dbReference type="EMBL" id="KAH6946247.1"/>
    </source>
</evidence>
<sequence length="112" mass="12373">MSAFKAPGTSTSIYAHELQIPAGNISSRRCSHLPARKRDVQVFYNRPLPRKTVNIAKSALISNVALPTPSKAKATTAMFHASRRTSALHRGRSMTVHDTFRKWSPGKEASAW</sequence>
<gene>
    <name evidence="1" type="ORF">HPB50_012450</name>
</gene>
<proteinExistence type="predicted"/>
<organism evidence="1 2">
    <name type="scientific">Hyalomma asiaticum</name>
    <name type="common">Tick</name>
    <dbReference type="NCBI Taxonomy" id="266040"/>
    <lineage>
        <taxon>Eukaryota</taxon>
        <taxon>Metazoa</taxon>
        <taxon>Ecdysozoa</taxon>
        <taxon>Arthropoda</taxon>
        <taxon>Chelicerata</taxon>
        <taxon>Arachnida</taxon>
        <taxon>Acari</taxon>
        <taxon>Parasitiformes</taxon>
        <taxon>Ixodida</taxon>
        <taxon>Ixodoidea</taxon>
        <taxon>Ixodidae</taxon>
        <taxon>Hyalomminae</taxon>
        <taxon>Hyalomma</taxon>
    </lineage>
</organism>
<reference evidence="1" key="1">
    <citation type="submission" date="2020-05" db="EMBL/GenBank/DDBJ databases">
        <title>Large-scale comparative analyses of tick genomes elucidate their genetic diversity and vector capacities.</title>
        <authorList>
            <person name="Jia N."/>
            <person name="Wang J."/>
            <person name="Shi W."/>
            <person name="Du L."/>
            <person name="Sun Y."/>
            <person name="Zhan W."/>
            <person name="Jiang J."/>
            <person name="Wang Q."/>
            <person name="Zhang B."/>
            <person name="Ji P."/>
            <person name="Sakyi L.B."/>
            <person name="Cui X."/>
            <person name="Yuan T."/>
            <person name="Jiang B."/>
            <person name="Yang W."/>
            <person name="Lam T.T.-Y."/>
            <person name="Chang Q."/>
            <person name="Ding S."/>
            <person name="Wang X."/>
            <person name="Zhu J."/>
            <person name="Ruan X."/>
            <person name="Zhao L."/>
            <person name="Wei J."/>
            <person name="Que T."/>
            <person name="Du C."/>
            <person name="Cheng J."/>
            <person name="Dai P."/>
            <person name="Han X."/>
            <person name="Huang E."/>
            <person name="Gao Y."/>
            <person name="Liu J."/>
            <person name="Shao H."/>
            <person name="Ye R."/>
            <person name="Li L."/>
            <person name="Wei W."/>
            <person name="Wang X."/>
            <person name="Wang C."/>
            <person name="Yang T."/>
            <person name="Huo Q."/>
            <person name="Li W."/>
            <person name="Guo W."/>
            <person name="Chen H."/>
            <person name="Zhou L."/>
            <person name="Ni X."/>
            <person name="Tian J."/>
            <person name="Zhou Y."/>
            <person name="Sheng Y."/>
            <person name="Liu T."/>
            <person name="Pan Y."/>
            <person name="Xia L."/>
            <person name="Li J."/>
            <person name="Zhao F."/>
            <person name="Cao W."/>
        </authorList>
    </citation>
    <scope>NUCLEOTIDE SEQUENCE</scope>
    <source>
        <strain evidence="1">Hyas-2018</strain>
    </source>
</reference>
<comment type="caution">
    <text evidence="1">The sequence shown here is derived from an EMBL/GenBank/DDBJ whole genome shotgun (WGS) entry which is preliminary data.</text>
</comment>
<keyword evidence="2" id="KW-1185">Reference proteome</keyword>
<accession>A0ACB7TFD7</accession>
<dbReference type="EMBL" id="CM023481">
    <property type="protein sequence ID" value="KAH6946247.1"/>
    <property type="molecule type" value="Genomic_DNA"/>
</dbReference>